<keyword evidence="1" id="KW-0472">Membrane</keyword>
<feature type="transmembrane region" description="Helical" evidence="1">
    <location>
        <begin position="346"/>
        <end position="364"/>
    </location>
</feature>
<feature type="transmembrane region" description="Helical" evidence="1">
    <location>
        <begin position="258"/>
        <end position="278"/>
    </location>
</feature>
<feature type="transmembrane region" description="Helical" evidence="1">
    <location>
        <begin position="321"/>
        <end position="340"/>
    </location>
</feature>
<keyword evidence="1" id="KW-1133">Transmembrane helix</keyword>
<dbReference type="RefSeq" id="WP_217138915.1">
    <property type="nucleotide sequence ID" value="NZ_JAFMOU010000070.1"/>
</dbReference>
<organism evidence="2 3">
    <name type="scientific">Rahnella perminowiae</name>
    <dbReference type="NCBI Taxonomy" id="2816244"/>
    <lineage>
        <taxon>Bacteria</taxon>
        <taxon>Pseudomonadati</taxon>
        <taxon>Pseudomonadota</taxon>
        <taxon>Gammaproteobacteria</taxon>
        <taxon>Enterobacterales</taxon>
        <taxon>Yersiniaceae</taxon>
        <taxon>Rahnella</taxon>
    </lineage>
</organism>
<evidence type="ECO:0000256" key="1">
    <source>
        <dbReference type="SAM" id="Phobius"/>
    </source>
</evidence>
<gene>
    <name evidence="2" type="ORF">J1786_17765</name>
</gene>
<proteinExistence type="predicted"/>
<protein>
    <submittedName>
        <fullName evidence="2">Glucosyltransferase domain-containing protein</fullName>
    </submittedName>
</protein>
<sequence length="491" mass="55294">MKSSFRSLLVCTVLFVLPLLLANIYYIDDNGRAALGYTNWGPDGRPLADIMIKALFLSAHISDIFPLPLILGVLIISASLTQFARHFLPDRPLSTILLVTLTFFCNPYLAEIFSYRFDVLTLSAALGLSLLYCCWTDYGKTWIRFVTGTAIIVAIYCLYQTVINILVIMVIAAFFRQMERQLSPGLILITLCRRFGELMAGTIIYLKLILPSTFSGKSEVNHPVLATDNLLTTIINNLHSYSQFINDTLVKHQGGMRFLMLILAVAVIAGLTITVRYLRQHRGAVTLLLCFAAVVAPFIAVFMIPGSLLLLQNALLTPRSLVGLSGFMLLSAWLLTMALPKRLKPLTWLLMIPVIQSLVFFYAYGNALREQAKFNDNLVQRIKSDTHELDYNSVYFIYSGTPPHSPVYENSLSNYPVLAVLVPDYFSNWYWPVGNMTMNGLQQRWASPATGVNVNIAHYVCQTNPYASNQDYKMWKEDSVVVIDFNRTRCQ</sequence>
<name>A0ABS6L4W1_9GAMM</name>
<reference evidence="2 3" key="1">
    <citation type="submission" date="2021-03" db="EMBL/GenBank/DDBJ databases">
        <title>Five novel Rahnella species.</title>
        <authorList>
            <person name="Brady C."/>
            <person name="Asselin J."/>
            <person name="Beer S."/>
            <person name="Bruberg M.B."/>
            <person name="Crampton B."/>
            <person name="Venter S."/>
            <person name="Arnold D."/>
            <person name="Denman S."/>
        </authorList>
    </citation>
    <scope>NUCLEOTIDE SEQUENCE [LARGE SCALE GENOMIC DNA]</scope>
    <source>
        <strain evidence="2 3">L72c</strain>
    </source>
</reference>
<accession>A0ABS6L4W1</accession>
<feature type="transmembrane region" description="Helical" evidence="1">
    <location>
        <begin position="284"/>
        <end position="309"/>
    </location>
</feature>
<dbReference type="Pfam" id="PF14264">
    <property type="entry name" value="Glucos_trans_II"/>
    <property type="match status" value="1"/>
</dbReference>
<evidence type="ECO:0000313" key="3">
    <source>
        <dbReference type="Proteomes" id="UP000699865"/>
    </source>
</evidence>
<feature type="transmembrane region" description="Helical" evidence="1">
    <location>
        <begin position="64"/>
        <end position="84"/>
    </location>
</feature>
<comment type="caution">
    <text evidence="2">The sequence shown here is derived from an EMBL/GenBank/DDBJ whole genome shotgun (WGS) entry which is preliminary data.</text>
</comment>
<feature type="transmembrane region" description="Helical" evidence="1">
    <location>
        <begin position="150"/>
        <end position="175"/>
    </location>
</feature>
<dbReference type="EMBL" id="JAFMOU010000070">
    <property type="protein sequence ID" value="MBU9836653.1"/>
    <property type="molecule type" value="Genomic_DNA"/>
</dbReference>
<dbReference type="Proteomes" id="UP000699865">
    <property type="component" value="Unassembled WGS sequence"/>
</dbReference>
<feature type="transmembrane region" description="Helical" evidence="1">
    <location>
        <begin position="119"/>
        <end position="138"/>
    </location>
</feature>
<feature type="transmembrane region" description="Helical" evidence="1">
    <location>
        <begin position="96"/>
        <end position="113"/>
    </location>
</feature>
<keyword evidence="3" id="KW-1185">Reference proteome</keyword>
<dbReference type="InterPro" id="IPR025686">
    <property type="entry name" value="Glucos_trans_II"/>
</dbReference>
<evidence type="ECO:0000313" key="2">
    <source>
        <dbReference type="EMBL" id="MBU9836653.1"/>
    </source>
</evidence>
<keyword evidence="1" id="KW-0812">Transmembrane</keyword>